<evidence type="ECO:0008006" key="5">
    <source>
        <dbReference type="Google" id="ProtNLM"/>
    </source>
</evidence>
<accession>A0A839DUN4</accession>
<dbReference type="EMBL" id="JACGWZ010000001">
    <property type="protein sequence ID" value="MBA8822861.1"/>
    <property type="molecule type" value="Genomic_DNA"/>
</dbReference>
<name>A0A839DUN4_9PSEU</name>
<reference evidence="3 4" key="1">
    <citation type="submission" date="2020-07" db="EMBL/GenBank/DDBJ databases">
        <title>Sequencing the genomes of 1000 actinobacteria strains.</title>
        <authorList>
            <person name="Klenk H.-P."/>
        </authorList>
    </citation>
    <scope>NUCLEOTIDE SEQUENCE [LARGE SCALE GENOMIC DNA]</scope>
    <source>
        <strain evidence="3 4">DSM 45975</strain>
    </source>
</reference>
<evidence type="ECO:0000256" key="2">
    <source>
        <dbReference type="SAM" id="SignalP"/>
    </source>
</evidence>
<feature type="region of interest" description="Disordered" evidence="1">
    <location>
        <begin position="63"/>
        <end position="88"/>
    </location>
</feature>
<proteinExistence type="predicted"/>
<evidence type="ECO:0000313" key="3">
    <source>
        <dbReference type="EMBL" id="MBA8822861.1"/>
    </source>
</evidence>
<organism evidence="3 4">
    <name type="scientific">Halosaccharopolyspora lacisalsi</name>
    <dbReference type="NCBI Taxonomy" id="1000566"/>
    <lineage>
        <taxon>Bacteria</taxon>
        <taxon>Bacillati</taxon>
        <taxon>Actinomycetota</taxon>
        <taxon>Actinomycetes</taxon>
        <taxon>Pseudonocardiales</taxon>
        <taxon>Pseudonocardiaceae</taxon>
        <taxon>Halosaccharopolyspora</taxon>
    </lineage>
</organism>
<dbReference type="RefSeq" id="WP_182542195.1">
    <property type="nucleotide sequence ID" value="NZ_JACGWZ010000001.1"/>
</dbReference>
<gene>
    <name evidence="3" type="ORF">FHX42_000190</name>
</gene>
<protein>
    <recommendedName>
        <fullName evidence="5">Secreted protein</fullName>
    </recommendedName>
</protein>
<sequence>MARLTSTAGMIPLVTGIATATALSGAAVFTVASAGCEDPGRYRVRGGVVELVGGCVTRQDFPPAPVPDPPVRHPLGVDTTVTAPVLRP</sequence>
<evidence type="ECO:0000256" key="1">
    <source>
        <dbReference type="SAM" id="MobiDB-lite"/>
    </source>
</evidence>
<feature type="chain" id="PRO_5032452124" description="Secreted protein" evidence="2">
    <location>
        <begin position="21"/>
        <end position="88"/>
    </location>
</feature>
<dbReference type="Proteomes" id="UP000569329">
    <property type="component" value="Unassembled WGS sequence"/>
</dbReference>
<comment type="caution">
    <text evidence="3">The sequence shown here is derived from an EMBL/GenBank/DDBJ whole genome shotgun (WGS) entry which is preliminary data.</text>
</comment>
<feature type="signal peptide" evidence="2">
    <location>
        <begin position="1"/>
        <end position="20"/>
    </location>
</feature>
<evidence type="ECO:0000313" key="4">
    <source>
        <dbReference type="Proteomes" id="UP000569329"/>
    </source>
</evidence>
<keyword evidence="2" id="KW-0732">Signal</keyword>
<keyword evidence="4" id="KW-1185">Reference proteome</keyword>
<dbReference type="AlphaFoldDB" id="A0A839DUN4"/>